<name>A0A8H4F6H6_MUCCL</name>
<dbReference type="AlphaFoldDB" id="A0A8H4F6H6"/>
<proteinExistence type="predicted"/>
<protein>
    <submittedName>
        <fullName evidence="1">Uncharacterized protein</fullName>
    </submittedName>
</protein>
<evidence type="ECO:0000313" key="2">
    <source>
        <dbReference type="Proteomes" id="UP000469890"/>
    </source>
</evidence>
<dbReference type="EMBL" id="JAAECE010000001">
    <property type="protein sequence ID" value="KAF1806764.1"/>
    <property type="molecule type" value="Genomic_DNA"/>
</dbReference>
<sequence length="113" mass="13136">MLTTSLTSTTIRSSPSCPVKSPCSTLNFKTSPWEPRYCTWLVFMNSKWVPFDTPNQYKLDHTLSLQGTFVDIQDSHFPSVKKVRVFPKSNHLSYLGLKYRISKVMQTDVWRFP</sequence>
<dbReference type="Proteomes" id="UP000469890">
    <property type="component" value="Unassembled WGS sequence"/>
</dbReference>
<organism evidence="1 2">
    <name type="scientific">Mucor circinelloides f. lusitanicus</name>
    <name type="common">Mucor racemosus var. lusitanicus</name>
    <dbReference type="NCBI Taxonomy" id="29924"/>
    <lineage>
        <taxon>Eukaryota</taxon>
        <taxon>Fungi</taxon>
        <taxon>Fungi incertae sedis</taxon>
        <taxon>Mucoromycota</taxon>
        <taxon>Mucoromycotina</taxon>
        <taxon>Mucoromycetes</taxon>
        <taxon>Mucorales</taxon>
        <taxon>Mucorineae</taxon>
        <taxon>Mucoraceae</taxon>
        <taxon>Mucor</taxon>
    </lineage>
</organism>
<comment type="caution">
    <text evidence="1">The sequence shown here is derived from an EMBL/GenBank/DDBJ whole genome shotgun (WGS) entry which is preliminary data.</text>
</comment>
<gene>
    <name evidence="1" type="ORF">FB192DRAFT_1352289</name>
</gene>
<reference evidence="1 2" key="1">
    <citation type="submission" date="2019-09" db="EMBL/GenBank/DDBJ databases">
        <authorList>
            <consortium name="DOE Joint Genome Institute"/>
            <person name="Mondo S.J."/>
            <person name="Navarro-Mendoza M.I."/>
            <person name="Perez-Arques C."/>
            <person name="Panchal S."/>
            <person name="Nicolas F.E."/>
            <person name="Ganguly P."/>
            <person name="Pangilinan J."/>
            <person name="Grigoriev I."/>
            <person name="Heitman J."/>
            <person name="Sanya K."/>
            <person name="Garre V."/>
        </authorList>
    </citation>
    <scope>NUCLEOTIDE SEQUENCE [LARGE SCALE GENOMIC DNA]</scope>
    <source>
        <strain evidence="1 2">MU402</strain>
    </source>
</reference>
<accession>A0A8H4F6H6</accession>
<evidence type="ECO:0000313" key="1">
    <source>
        <dbReference type="EMBL" id="KAF1806764.1"/>
    </source>
</evidence>